<feature type="transmembrane region" description="Helical" evidence="1">
    <location>
        <begin position="12"/>
        <end position="35"/>
    </location>
</feature>
<keyword evidence="1" id="KW-1133">Transmembrane helix</keyword>
<dbReference type="EMBL" id="JBHSHT010000001">
    <property type="protein sequence ID" value="MFC4824944.1"/>
    <property type="molecule type" value="Genomic_DNA"/>
</dbReference>
<dbReference type="InterPro" id="IPR046506">
    <property type="entry name" value="DUF6684"/>
</dbReference>
<feature type="transmembrane region" description="Helical" evidence="1">
    <location>
        <begin position="41"/>
        <end position="66"/>
    </location>
</feature>
<dbReference type="Pfam" id="PF20389">
    <property type="entry name" value="DUF6684"/>
    <property type="match status" value="1"/>
</dbReference>
<proteinExistence type="predicted"/>
<evidence type="ECO:0000313" key="2">
    <source>
        <dbReference type="EMBL" id="MFC4824944.1"/>
    </source>
</evidence>
<evidence type="ECO:0000256" key="1">
    <source>
        <dbReference type="SAM" id="Phobius"/>
    </source>
</evidence>
<keyword evidence="1" id="KW-0812">Transmembrane</keyword>
<dbReference type="GeneID" id="73044353"/>
<evidence type="ECO:0000313" key="3">
    <source>
        <dbReference type="Proteomes" id="UP001595945"/>
    </source>
</evidence>
<name>A0ABD5Q4T1_9EURY</name>
<protein>
    <submittedName>
        <fullName evidence="2">DUF6684 family protein</fullName>
    </submittedName>
</protein>
<dbReference type="Proteomes" id="UP001595945">
    <property type="component" value="Unassembled WGS sequence"/>
</dbReference>
<sequence length="69" mass="7771">MADSVFDRETLLDISVNIIPMVIIAFFVFLFLLTSPYPPDFLIQVTALMLHVIPFVGLALLTYVAAHYI</sequence>
<accession>A0ABD5Q4T1</accession>
<dbReference type="AlphaFoldDB" id="A0ABD5Q4T1"/>
<keyword evidence="3" id="KW-1185">Reference proteome</keyword>
<dbReference type="RefSeq" id="WP_254269346.1">
    <property type="nucleotide sequence ID" value="NZ_CP100400.1"/>
</dbReference>
<organism evidence="2 3">
    <name type="scientific">Halorussus aquaticus</name>
    <dbReference type="NCBI Taxonomy" id="2953748"/>
    <lineage>
        <taxon>Archaea</taxon>
        <taxon>Methanobacteriati</taxon>
        <taxon>Methanobacteriota</taxon>
        <taxon>Stenosarchaea group</taxon>
        <taxon>Halobacteria</taxon>
        <taxon>Halobacteriales</taxon>
        <taxon>Haladaptataceae</taxon>
        <taxon>Halorussus</taxon>
    </lineage>
</organism>
<comment type="caution">
    <text evidence="2">The sequence shown here is derived from an EMBL/GenBank/DDBJ whole genome shotgun (WGS) entry which is preliminary data.</text>
</comment>
<gene>
    <name evidence="2" type="ORF">ACFO9K_11815</name>
</gene>
<keyword evidence="1" id="KW-0472">Membrane</keyword>
<reference evidence="2 3" key="1">
    <citation type="journal article" date="2019" name="Int. J. Syst. Evol. Microbiol.">
        <title>The Global Catalogue of Microorganisms (GCM) 10K type strain sequencing project: providing services to taxonomists for standard genome sequencing and annotation.</title>
        <authorList>
            <consortium name="The Broad Institute Genomics Platform"/>
            <consortium name="The Broad Institute Genome Sequencing Center for Infectious Disease"/>
            <person name="Wu L."/>
            <person name="Ma J."/>
        </authorList>
    </citation>
    <scope>NUCLEOTIDE SEQUENCE [LARGE SCALE GENOMIC DNA]</scope>
    <source>
        <strain evidence="2 3">XZYJ18</strain>
    </source>
</reference>